<dbReference type="Gene3D" id="3.90.70.10">
    <property type="entry name" value="Cysteine proteinases"/>
    <property type="match status" value="1"/>
</dbReference>
<reference evidence="4" key="1">
    <citation type="submission" date="2023-03" db="EMBL/GenBank/DDBJ databases">
        <authorList>
            <person name="Steffen K."/>
            <person name="Cardenas P."/>
        </authorList>
    </citation>
    <scope>NUCLEOTIDE SEQUENCE</scope>
</reference>
<dbReference type="CDD" id="cd02248">
    <property type="entry name" value="Peptidase_C1A"/>
    <property type="match status" value="1"/>
</dbReference>
<dbReference type="EMBL" id="CASHTH010003198">
    <property type="protein sequence ID" value="CAI8041684.1"/>
    <property type="molecule type" value="Genomic_DNA"/>
</dbReference>
<evidence type="ECO:0000259" key="3">
    <source>
        <dbReference type="SMART" id="SM00645"/>
    </source>
</evidence>
<dbReference type="FunFam" id="3.90.70.10:FF:000332">
    <property type="entry name" value="Cathepsin L1"/>
    <property type="match status" value="1"/>
</dbReference>
<comment type="similarity">
    <text evidence="1">Belongs to the peptidase C1 family.</text>
</comment>
<feature type="domain" description="Peptidase C1A papain C-terminal" evidence="3">
    <location>
        <begin position="43"/>
        <end position="258"/>
    </location>
</feature>
<dbReference type="InterPro" id="IPR038765">
    <property type="entry name" value="Papain-like_cys_pep_sf"/>
</dbReference>
<evidence type="ECO:0000313" key="4">
    <source>
        <dbReference type="EMBL" id="CAI8041684.1"/>
    </source>
</evidence>
<organism evidence="4 5">
    <name type="scientific">Geodia barretti</name>
    <name type="common">Barrett's horny sponge</name>
    <dbReference type="NCBI Taxonomy" id="519541"/>
    <lineage>
        <taxon>Eukaryota</taxon>
        <taxon>Metazoa</taxon>
        <taxon>Porifera</taxon>
        <taxon>Demospongiae</taxon>
        <taxon>Heteroscleromorpha</taxon>
        <taxon>Tetractinellida</taxon>
        <taxon>Astrophorina</taxon>
        <taxon>Geodiidae</taxon>
        <taxon>Geodia</taxon>
    </lineage>
</organism>
<dbReference type="InterPro" id="IPR000668">
    <property type="entry name" value="Peptidase_C1A_C"/>
</dbReference>
<name>A0AA35T5L4_GEOBA</name>
<dbReference type="InterPro" id="IPR039417">
    <property type="entry name" value="Peptidase_C1A_papain-like"/>
</dbReference>
<keyword evidence="5" id="KW-1185">Reference proteome</keyword>
<protein>
    <submittedName>
        <fullName evidence="4">Cathepsin L</fullName>
    </submittedName>
</protein>
<dbReference type="Pfam" id="PF00112">
    <property type="entry name" value="Peptidase_C1"/>
    <property type="match status" value="1"/>
</dbReference>
<dbReference type="SUPFAM" id="SSF54001">
    <property type="entry name" value="Cysteine proteinases"/>
    <property type="match status" value="1"/>
</dbReference>
<evidence type="ECO:0000256" key="2">
    <source>
        <dbReference type="ARBA" id="ARBA00023157"/>
    </source>
</evidence>
<dbReference type="PANTHER" id="PTHR12411">
    <property type="entry name" value="CYSTEINE PROTEASE FAMILY C1-RELATED"/>
    <property type="match status" value="1"/>
</dbReference>
<keyword evidence="2" id="KW-1015">Disulfide bond</keyword>
<gene>
    <name evidence="4" type="ORF">GBAR_LOCUS23145</name>
</gene>
<dbReference type="PROSITE" id="PS00640">
    <property type="entry name" value="THIOL_PROTEASE_ASN"/>
    <property type="match status" value="1"/>
</dbReference>
<sequence>MLINVSLSFQSHGEFKQVYLQQQLKYSVSDGDVQIHTLSNVSSPSSLDWRSKGFVSSVKNQAGCASSWAFSATGALEGQYYRATRKLESFSEQQLLDCSEGYGNQGCEGGLSTNSFRYVQHQGGICTEGNYPYLGYAWFCADRYCPTIGTCSGFVEILSGSEADLLDATANEGPISVVVDSSDITFQYYSSGIYSSSKCSKRKPNHAMLVVGYGSEEGIDYWILKNSWGEGWGNSGYMKMGRNQNNTCGIATAASYPIVYRH</sequence>
<dbReference type="AlphaFoldDB" id="A0AA35T5L4"/>
<evidence type="ECO:0000256" key="1">
    <source>
        <dbReference type="ARBA" id="ARBA00008455"/>
    </source>
</evidence>
<dbReference type="SMART" id="SM00645">
    <property type="entry name" value="Pept_C1"/>
    <property type="match status" value="1"/>
</dbReference>
<dbReference type="Proteomes" id="UP001174909">
    <property type="component" value="Unassembled WGS sequence"/>
</dbReference>
<dbReference type="GO" id="GO:0008234">
    <property type="term" value="F:cysteine-type peptidase activity"/>
    <property type="evidence" value="ECO:0007669"/>
    <property type="project" value="InterPro"/>
</dbReference>
<dbReference type="PRINTS" id="PR00705">
    <property type="entry name" value="PAPAIN"/>
</dbReference>
<dbReference type="GO" id="GO:0006508">
    <property type="term" value="P:proteolysis"/>
    <property type="evidence" value="ECO:0007669"/>
    <property type="project" value="InterPro"/>
</dbReference>
<comment type="caution">
    <text evidence="4">The sequence shown here is derived from an EMBL/GenBank/DDBJ whole genome shotgun (WGS) entry which is preliminary data.</text>
</comment>
<accession>A0AA35T5L4</accession>
<evidence type="ECO:0000313" key="5">
    <source>
        <dbReference type="Proteomes" id="UP001174909"/>
    </source>
</evidence>
<dbReference type="InterPro" id="IPR013128">
    <property type="entry name" value="Peptidase_C1A"/>
</dbReference>
<dbReference type="InterPro" id="IPR025661">
    <property type="entry name" value="Pept_asp_AS"/>
</dbReference>
<proteinExistence type="inferred from homology"/>